<dbReference type="GO" id="GO:0003995">
    <property type="term" value="F:acyl-CoA dehydrogenase activity"/>
    <property type="evidence" value="ECO:0007669"/>
    <property type="project" value="TreeGrafter"/>
</dbReference>
<keyword evidence="8" id="KW-1185">Reference proteome</keyword>
<comment type="cofactor">
    <cofactor evidence="1">
        <name>FAD</name>
        <dbReference type="ChEBI" id="CHEBI:57692"/>
    </cofactor>
</comment>
<dbReference type="InterPro" id="IPR009100">
    <property type="entry name" value="AcylCoA_DH/oxidase_NM_dom_sf"/>
</dbReference>
<comment type="caution">
    <text evidence="7">The sequence shown here is derived from an EMBL/GenBank/DDBJ whole genome shotgun (WGS) entry which is preliminary data.</text>
</comment>
<name>A0A7K3LPP3_9ACTN</name>
<dbReference type="PANTHER" id="PTHR43884">
    <property type="entry name" value="ACYL-COA DEHYDROGENASE"/>
    <property type="match status" value="1"/>
</dbReference>
<reference evidence="7 8" key="1">
    <citation type="submission" date="2020-01" db="EMBL/GenBank/DDBJ databases">
        <title>Investigation of new actinobacteria for the biodesulphurisation of diesel fuel.</title>
        <authorList>
            <person name="Athi Narayanan S.M."/>
        </authorList>
    </citation>
    <scope>NUCLEOTIDE SEQUENCE [LARGE SCALE GENOMIC DNA]</scope>
    <source>
        <strain evidence="7 8">213E</strain>
    </source>
</reference>
<gene>
    <name evidence="7" type="ORF">GYA93_11510</name>
</gene>
<organism evidence="7 8">
    <name type="scientific">Gordonia desulfuricans</name>
    <dbReference type="NCBI Taxonomy" id="89051"/>
    <lineage>
        <taxon>Bacteria</taxon>
        <taxon>Bacillati</taxon>
        <taxon>Actinomycetota</taxon>
        <taxon>Actinomycetes</taxon>
        <taxon>Mycobacteriales</taxon>
        <taxon>Gordoniaceae</taxon>
        <taxon>Gordonia</taxon>
    </lineage>
</organism>
<protein>
    <submittedName>
        <fullName evidence="7">Acyl-CoA dehydrogenase</fullName>
    </submittedName>
</protein>
<accession>A0A7K3LPP3</accession>
<dbReference type="SUPFAM" id="SSF56645">
    <property type="entry name" value="Acyl-CoA dehydrogenase NM domain-like"/>
    <property type="match status" value="1"/>
</dbReference>
<dbReference type="InterPro" id="IPR037069">
    <property type="entry name" value="AcylCoA_DH/ox_N_sf"/>
</dbReference>
<dbReference type="Proteomes" id="UP000466307">
    <property type="component" value="Unassembled WGS sequence"/>
</dbReference>
<dbReference type="Gene3D" id="1.20.140.10">
    <property type="entry name" value="Butyryl-CoA Dehydrogenase, subunit A, domain 3"/>
    <property type="match status" value="1"/>
</dbReference>
<dbReference type="Pfam" id="PF00441">
    <property type="entry name" value="Acyl-CoA_dh_1"/>
    <property type="match status" value="1"/>
</dbReference>
<evidence type="ECO:0000256" key="3">
    <source>
        <dbReference type="ARBA" id="ARBA00022630"/>
    </source>
</evidence>
<dbReference type="InterPro" id="IPR009075">
    <property type="entry name" value="AcylCo_DH/oxidase_C"/>
</dbReference>
<keyword evidence="4" id="KW-0274">FAD</keyword>
<dbReference type="SUPFAM" id="SSF47203">
    <property type="entry name" value="Acyl-CoA dehydrogenase C-terminal domain-like"/>
    <property type="match status" value="1"/>
</dbReference>
<evidence type="ECO:0000256" key="1">
    <source>
        <dbReference type="ARBA" id="ARBA00001974"/>
    </source>
</evidence>
<dbReference type="EMBL" id="JAADZU010000032">
    <property type="protein sequence ID" value="NDK90203.1"/>
    <property type="molecule type" value="Genomic_DNA"/>
</dbReference>
<keyword evidence="5" id="KW-0560">Oxidoreductase</keyword>
<evidence type="ECO:0000256" key="5">
    <source>
        <dbReference type="ARBA" id="ARBA00023002"/>
    </source>
</evidence>
<dbReference type="InterPro" id="IPR036250">
    <property type="entry name" value="AcylCo_DH-like_C"/>
</dbReference>
<dbReference type="PANTHER" id="PTHR43884:SF20">
    <property type="entry name" value="ACYL-COA DEHYDROGENASE FADE28"/>
    <property type="match status" value="1"/>
</dbReference>
<evidence type="ECO:0000256" key="4">
    <source>
        <dbReference type="ARBA" id="ARBA00022827"/>
    </source>
</evidence>
<keyword evidence="3" id="KW-0285">Flavoprotein</keyword>
<evidence type="ECO:0000259" key="6">
    <source>
        <dbReference type="Pfam" id="PF00441"/>
    </source>
</evidence>
<dbReference type="RefSeq" id="WP_059036557.1">
    <property type="nucleotide sequence ID" value="NZ_JAADZU010000032.1"/>
</dbReference>
<proteinExistence type="inferred from homology"/>
<evidence type="ECO:0000313" key="8">
    <source>
        <dbReference type="Proteomes" id="UP000466307"/>
    </source>
</evidence>
<dbReference type="GO" id="GO:0050660">
    <property type="term" value="F:flavin adenine dinucleotide binding"/>
    <property type="evidence" value="ECO:0007669"/>
    <property type="project" value="InterPro"/>
</dbReference>
<sequence length="342" mass="36591">MTTRPTVDPDLVAMMSAVFAEYRRTHAPTTGIALWDTGLWTRLEELGLVRLTGDEQAGGSGAGWFEAAELIRAAVWHGVHIPLAEHDLLAGWLLESAGLDAGPARRTFCVLDEFGVVRAVPWASQAEKIVTVWRDRDRFVVADVDASALGMSSGANLAGEPRDTVTAEVSSLSGIPVADTVIDQMMLRGALIRALQVCAALDRIVELSVTHTTDRTQFGRPLAKFQSVQNLVADMAAEAALARAATHGALAEAVDTDWSGSGLEFRVAVARSCAGHAASVVVRNAHQVHGAIGTTMEHRLHEFTKPALAWRSEFGSVHHWDQLITTAAIAAGRDGLWPLITG</sequence>
<evidence type="ECO:0000313" key="7">
    <source>
        <dbReference type="EMBL" id="NDK90203.1"/>
    </source>
</evidence>
<comment type="similarity">
    <text evidence="2">Belongs to the acyl-CoA dehydrogenase family.</text>
</comment>
<dbReference type="AlphaFoldDB" id="A0A7K3LPP3"/>
<feature type="domain" description="Acyl-CoA dehydrogenase/oxidase C-terminal" evidence="6">
    <location>
        <begin position="185"/>
        <end position="310"/>
    </location>
</feature>
<dbReference type="Gene3D" id="1.10.540.10">
    <property type="entry name" value="Acyl-CoA dehydrogenase/oxidase, N-terminal domain"/>
    <property type="match status" value="1"/>
</dbReference>
<evidence type="ECO:0000256" key="2">
    <source>
        <dbReference type="ARBA" id="ARBA00009347"/>
    </source>
</evidence>